<dbReference type="CDD" id="cd01949">
    <property type="entry name" value="GGDEF"/>
    <property type="match status" value="1"/>
</dbReference>
<dbReference type="InterPro" id="IPR043128">
    <property type="entry name" value="Rev_trsase/Diguanyl_cyclase"/>
</dbReference>
<keyword evidence="4" id="KW-1133">Transmembrane helix</keyword>
<dbReference type="PANTHER" id="PTHR45138">
    <property type="entry name" value="REGULATORY COMPONENTS OF SENSORY TRANSDUCTION SYSTEM"/>
    <property type="match status" value="1"/>
</dbReference>
<name>A0A974XYK7_9GAMM</name>
<gene>
    <name evidence="6" type="ORF">I8J32_015965</name>
</gene>
<feature type="transmembrane region" description="Helical" evidence="4">
    <location>
        <begin position="116"/>
        <end position="134"/>
    </location>
</feature>
<evidence type="ECO:0000259" key="5">
    <source>
        <dbReference type="PROSITE" id="PS50887"/>
    </source>
</evidence>
<protein>
    <recommendedName>
        <fullName evidence="2">diguanylate cyclase</fullName>
        <ecNumber evidence="2">2.7.7.65</ecNumber>
    </recommendedName>
</protein>
<evidence type="ECO:0000313" key="7">
    <source>
        <dbReference type="Proteomes" id="UP000639274"/>
    </source>
</evidence>
<feature type="transmembrane region" description="Helical" evidence="4">
    <location>
        <begin position="140"/>
        <end position="158"/>
    </location>
</feature>
<keyword evidence="7" id="KW-1185">Reference proteome</keyword>
<dbReference type="GO" id="GO:0043709">
    <property type="term" value="P:cell adhesion involved in single-species biofilm formation"/>
    <property type="evidence" value="ECO:0007669"/>
    <property type="project" value="TreeGrafter"/>
</dbReference>
<evidence type="ECO:0000256" key="4">
    <source>
        <dbReference type="SAM" id="Phobius"/>
    </source>
</evidence>
<organism evidence="6 7">
    <name type="scientific">Agrilutibacter solisilvae</name>
    <dbReference type="NCBI Taxonomy" id="2763317"/>
    <lineage>
        <taxon>Bacteria</taxon>
        <taxon>Pseudomonadati</taxon>
        <taxon>Pseudomonadota</taxon>
        <taxon>Gammaproteobacteria</taxon>
        <taxon>Lysobacterales</taxon>
        <taxon>Lysobacteraceae</taxon>
        <taxon>Agrilutibacter</taxon>
    </lineage>
</organism>
<dbReference type="InterPro" id="IPR000160">
    <property type="entry name" value="GGDEF_dom"/>
</dbReference>
<feature type="transmembrane region" description="Helical" evidence="4">
    <location>
        <begin position="84"/>
        <end position="104"/>
    </location>
</feature>
<dbReference type="RefSeq" id="WP_200613481.1">
    <property type="nucleotide sequence ID" value="NZ_CP071518.1"/>
</dbReference>
<dbReference type="SUPFAM" id="SSF55073">
    <property type="entry name" value="Nucleotide cyclase"/>
    <property type="match status" value="1"/>
</dbReference>
<dbReference type="EMBL" id="CP071518">
    <property type="protein sequence ID" value="QSX78167.1"/>
    <property type="molecule type" value="Genomic_DNA"/>
</dbReference>
<dbReference type="PROSITE" id="PS50887">
    <property type="entry name" value="GGDEF"/>
    <property type="match status" value="1"/>
</dbReference>
<evidence type="ECO:0000256" key="3">
    <source>
        <dbReference type="ARBA" id="ARBA00034247"/>
    </source>
</evidence>
<comment type="cofactor">
    <cofactor evidence="1">
        <name>Mg(2+)</name>
        <dbReference type="ChEBI" id="CHEBI:18420"/>
    </cofactor>
</comment>
<evidence type="ECO:0000256" key="2">
    <source>
        <dbReference type="ARBA" id="ARBA00012528"/>
    </source>
</evidence>
<dbReference type="KEGG" id="lsf:I8J32_015965"/>
<dbReference type="AlphaFoldDB" id="A0A974XYK7"/>
<dbReference type="GO" id="GO:0005886">
    <property type="term" value="C:plasma membrane"/>
    <property type="evidence" value="ECO:0007669"/>
    <property type="project" value="TreeGrafter"/>
</dbReference>
<sequence>MTQADASGTDAKRTPATPVHSAQAHYHLRGALDPRFAAAQLENAYRAFFLETDKRHAIIAIGVYALLKASFAVVDVLVQPPAGLSRILFFRFAFVAACAATMALMVRVRRSGQYDALVLGWVLLVVVSSFYTISHRPADHFGFLVTSPIQLLLVFAFFRNRLGLQMQAGLIMVAADCFALLELRVPMATPMLVQVALSYAIAFLVGVMVSRQLKLSRRRMYEALAREREFSQAMRDLAFRDDLTEVLNRRSFLQHADAAWETLAGGAGGCVLILDIDHFKALNDRHGHDAGDQALVGFARMIQAASREEDLFGRIGGEEFALLLPAMPLAEAQRFAESIMAGCRALQVRQVEPLSVSIGIAAIRAADGNLATTMLRADRALYRAKAAGRGRSSTAEEDEMAATG</sequence>
<dbReference type="GO" id="GO:0052621">
    <property type="term" value="F:diguanylate cyclase activity"/>
    <property type="evidence" value="ECO:0007669"/>
    <property type="project" value="UniProtKB-EC"/>
</dbReference>
<feature type="transmembrane region" description="Helical" evidence="4">
    <location>
        <begin position="57"/>
        <end position="78"/>
    </location>
</feature>
<reference evidence="6 7" key="1">
    <citation type="submission" date="2021-03" db="EMBL/GenBank/DDBJ databases">
        <title>Lysobacter sp. nov. isolated from soil of gangwondo yeongwol, south Korea.</title>
        <authorList>
            <person name="Kim K.R."/>
            <person name="Kim K.H."/>
            <person name="Jeon C.O."/>
        </authorList>
    </citation>
    <scope>NUCLEOTIDE SEQUENCE [LARGE SCALE GENOMIC DNA]</scope>
    <source>
        <strain evidence="6 7">R19</strain>
    </source>
</reference>
<dbReference type="EC" id="2.7.7.65" evidence="2"/>
<feature type="domain" description="GGDEF" evidence="5">
    <location>
        <begin position="267"/>
        <end position="397"/>
    </location>
</feature>
<keyword evidence="4" id="KW-0812">Transmembrane</keyword>
<dbReference type="InterPro" id="IPR050469">
    <property type="entry name" value="Diguanylate_Cyclase"/>
</dbReference>
<dbReference type="NCBIfam" id="TIGR00254">
    <property type="entry name" value="GGDEF"/>
    <property type="match status" value="1"/>
</dbReference>
<keyword evidence="4" id="KW-0472">Membrane</keyword>
<dbReference type="GO" id="GO:1902201">
    <property type="term" value="P:negative regulation of bacterial-type flagellum-dependent cell motility"/>
    <property type="evidence" value="ECO:0007669"/>
    <property type="project" value="TreeGrafter"/>
</dbReference>
<dbReference type="Gene3D" id="3.30.70.270">
    <property type="match status" value="1"/>
</dbReference>
<proteinExistence type="predicted"/>
<comment type="catalytic activity">
    <reaction evidence="3">
        <text>2 GTP = 3',3'-c-di-GMP + 2 diphosphate</text>
        <dbReference type="Rhea" id="RHEA:24898"/>
        <dbReference type="ChEBI" id="CHEBI:33019"/>
        <dbReference type="ChEBI" id="CHEBI:37565"/>
        <dbReference type="ChEBI" id="CHEBI:58805"/>
        <dbReference type="EC" id="2.7.7.65"/>
    </reaction>
</comment>
<dbReference type="FunFam" id="3.30.70.270:FF:000001">
    <property type="entry name" value="Diguanylate cyclase domain protein"/>
    <property type="match status" value="1"/>
</dbReference>
<dbReference type="Proteomes" id="UP000639274">
    <property type="component" value="Chromosome"/>
</dbReference>
<evidence type="ECO:0000313" key="6">
    <source>
        <dbReference type="EMBL" id="QSX78167.1"/>
    </source>
</evidence>
<dbReference type="Pfam" id="PF00990">
    <property type="entry name" value="GGDEF"/>
    <property type="match status" value="1"/>
</dbReference>
<dbReference type="PANTHER" id="PTHR45138:SF9">
    <property type="entry name" value="DIGUANYLATE CYCLASE DGCM-RELATED"/>
    <property type="match status" value="1"/>
</dbReference>
<dbReference type="SMART" id="SM00267">
    <property type="entry name" value="GGDEF"/>
    <property type="match status" value="1"/>
</dbReference>
<dbReference type="InterPro" id="IPR029787">
    <property type="entry name" value="Nucleotide_cyclase"/>
</dbReference>
<evidence type="ECO:0000256" key="1">
    <source>
        <dbReference type="ARBA" id="ARBA00001946"/>
    </source>
</evidence>
<feature type="transmembrane region" description="Helical" evidence="4">
    <location>
        <begin position="191"/>
        <end position="210"/>
    </location>
</feature>
<accession>A0A974XYK7</accession>